<organism evidence="2 3">
    <name type="scientific">Calocera cornea HHB12733</name>
    <dbReference type="NCBI Taxonomy" id="1353952"/>
    <lineage>
        <taxon>Eukaryota</taxon>
        <taxon>Fungi</taxon>
        <taxon>Dikarya</taxon>
        <taxon>Basidiomycota</taxon>
        <taxon>Agaricomycotina</taxon>
        <taxon>Dacrymycetes</taxon>
        <taxon>Dacrymycetales</taxon>
        <taxon>Dacrymycetaceae</taxon>
        <taxon>Calocera</taxon>
    </lineage>
</organism>
<name>A0A165ILR7_9BASI</name>
<reference evidence="2 3" key="1">
    <citation type="journal article" date="2016" name="Mol. Biol. Evol.">
        <title>Comparative Genomics of Early-Diverging Mushroom-Forming Fungi Provides Insights into the Origins of Lignocellulose Decay Capabilities.</title>
        <authorList>
            <person name="Nagy L.G."/>
            <person name="Riley R."/>
            <person name="Tritt A."/>
            <person name="Adam C."/>
            <person name="Daum C."/>
            <person name="Floudas D."/>
            <person name="Sun H."/>
            <person name="Yadav J.S."/>
            <person name="Pangilinan J."/>
            <person name="Larsson K.H."/>
            <person name="Matsuura K."/>
            <person name="Barry K."/>
            <person name="Labutti K."/>
            <person name="Kuo R."/>
            <person name="Ohm R.A."/>
            <person name="Bhattacharya S.S."/>
            <person name="Shirouzu T."/>
            <person name="Yoshinaga Y."/>
            <person name="Martin F.M."/>
            <person name="Grigoriev I.V."/>
            <person name="Hibbett D.S."/>
        </authorList>
    </citation>
    <scope>NUCLEOTIDE SEQUENCE [LARGE SCALE GENOMIC DNA]</scope>
    <source>
        <strain evidence="2 3">HHB12733</strain>
    </source>
</reference>
<dbReference type="STRING" id="1353952.A0A165ILR7"/>
<feature type="compositionally biased region" description="Basic and acidic residues" evidence="1">
    <location>
        <begin position="125"/>
        <end position="137"/>
    </location>
</feature>
<gene>
    <name evidence="2" type="ORF">CALCODRAFT_83938</name>
</gene>
<dbReference type="AlphaFoldDB" id="A0A165ILR7"/>
<accession>A0A165ILR7</accession>
<evidence type="ECO:0000256" key="1">
    <source>
        <dbReference type="SAM" id="MobiDB-lite"/>
    </source>
</evidence>
<dbReference type="Proteomes" id="UP000076842">
    <property type="component" value="Unassembled WGS sequence"/>
</dbReference>
<keyword evidence="3" id="KW-1185">Reference proteome</keyword>
<sequence>MEEEIAALQHDKEVQMSLMNARREKFDQLINDINELRWLGRERGPEEGEEPGSPAGEEDDAEAEHNRTQSGLNPNAMPFVPGVGTSSPLPPADVAMSASGELEEGEEEGAVHEEPLVSVDTVNAAKKEKSAKVKADLEEGEASDGSDLTELSD</sequence>
<feature type="region of interest" description="Disordered" evidence="1">
    <location>
        <begin position="36"/>
        <end position="153"/>
    </location>
</feature>
<feature type="compositionally biased region" description="Basic and acidic residues" evidence="1">
    <location>
        <begin position="36"/>
        <end position="46"/>
    </location>
</feature>
<dbReference type="EMBL" id="KV423928">
    <property type="protein sequence ID" value="KZT60740.1"/>
    <property type="molecule type" value="Genomic_DNA"/>
</dbReference>
<evidence type="ECO:0000313" key="2">
    <source>
        <dbReference type="EMBL" id="KZT60740.1"/>
    </source>
</evidence>
<protein>
    <submittedName>
        <fullName evidence="2">Uncharacterized protein</fullName>
    </submittedName>
</protein>
<proteinExistence type="predicted"/>
<dbReference type="InParanoid" id="A0A165ILR7"/>
<evidence type="ECO:0000313" key="3">
    <source>
        <dbReference type="Proteomes" id="UP000076842"/>
    </source>
</evidence>